<proteinExistence type="evidence at transcript level"/>
<dbReference type="EMBL" id="BT120078">
    <property type="protein sequence ID" value="ADA70415.1"/>
    <property type="molecule type" value="mRNA"/>
</dbReference>
<name>D1Z3A6_DROME</name>
<reference evidence="1" key="1">
    <citation type="submission" date="2009-12" db="EMBL/GenBank/DDBJ databases">
        <authorList>
            <person name="Carlson J."/>
            <person name="Booth B."/>
            <person name="Frise E."/>
            <person name="Sandler J."/>
            <person name="Wan K."/>
            <person name="Yu C."/>
            <person name="Celniker S."/>
        </authorList>
    </citation>
    <scope>NUCLEOTIDE SEQUENCE</scope>
</reference>
<dbReference type="AlphaFoldDB" id="D1Z3A6"/>
<protein>
    <submittedName>
        <fullName evidence="1">MIP15665p</fullName>
    </submittedName>
</protein>
<sequence length="45" mass="5193">MYVVLPPSRIKLSIYRTIAMPQHMYKIFGAIRRVCVPSRASHFGT</sequence>
<evidence type="ECO:0000313" key="1">
    <source>
        <dbReference type="EMBL" id="ADA70415.1"/>
    </source>
</evidence>
<organism evidence="1">
    <name type="scientific">Drosophila melanogaster</name>
    <name type="common">Fruit fly</name>
    <dbReference type="NCBI Taxonomy" id="7227"/>
    <lineage>
        <taxon>Eukaryota</taxon>
        <taxon>Metazoa</taxon>
        <taxon>Ecdysozoa</taxon>
        <taxon>Arthropoda</taxon>
        <taxon>Hexapoda</taxon>
        <taxon>Insecta</taxon>
        <taxon>Pterygota</taxon>
        <taxon>Neoptera</taxon>
        <taxon>Endopterygota</taxon>
        <taxon>Diptera</taxon>
        <taxon>Brachycera</taxon>
        <taxon>Muscomorpha</taxon>
        <taxon>Ephydroidea</taxon>
        <taxon>Drosophilidae</taxon>
        <taxon>Drosophila</taxon>
        <taxon>Sophophora</taxon>
    </lineage>
</organism>
<accession>D1Z3A6</accession>